<evidence type="ECO:0000313" key="2">
    <source>
        <dbReference type="Proteomes" id="UP000299102"/>
    </source>
</evidence>
<accession>A0A4C1ZZI5</accession>
<protein>
    <submittedName>
        <fullName evidence="1">Uncharacterized protein</fullName>
    </submittedName>
</protein>
<name>A0A4C1ZZI5_EUMVA</name>
<organism evidence="1 2">
    <name type="scientific">Eumeta variegata</name>
    <name type="common">Bagworm moth</name>
    <name type="synonym">Eumeta japonica</name>
    <dbReference type="NCBI Taxonomy" id="151549"/>
    <lineage>
        <taxon>Eukaryota</taxon>
        <taxon>Metazoa</taxon>
        <taxon>Ecdysozoa</taxon>
        <taxon>Arthropoda</taxon>
        <taxon>Hexapoda</taxon>
        <taxon>Insecta</taxon>
        <taxon>Pterygota</taxon>
        <taxon>Neoptera</taxon>
        <taxon>Endopterygota</taxon>
        <taxon>Lepidoptera</taxon>
        <taxon>Glossata</taxon>
        <taxon>Ditrysia</taxon>
        <taxon>Tineoidea</taxon>
        <taxon>Psychidae</taxon>
        <taxon>Oiketicinae</taxon>
        <taxon>Eumeta</taxon>
    </lineage>
</organism>
<keyword evidence="2" id="KW-1185">Reference proteome</keyword>
<sequence length="87" mass="9786">MDALVPHVESHFTRVEELNQPYDTSKWASERQVSVSASGKLLLSAGEGDRVRAGRNCTPFLYYVLLDVPYLPLQIYPDNVELSSDVM</sequence>
<dbReference type="AlphaFoldDB" id="A0A4C1ZZI5"/>
<dbReference type="Proteomes" id="UP000299102">
    <property type="component" value="Unassembled WGS sequence"/>
</dbReference>
<comment type="caution">
    <text evidence="1">The sequence shown here is derived from an EMBL/GenBank/DDBJ whole genome shotgun (WGS) entry which is preliminary data.</text>
</comment>
<dbReference type="EMBL" id="BGZK01002373">
    <property type="protein sequence ID" value="GBP93410.1"/>
    <property type="molecule type" value="Genomic_DNA"/>
</dbReference>
<evidence type="ECO:0000313" key="1">
    <source>
        <dbReference type="EMBL" id="GBP93410.1"/>
    </source>
</evidence>
<proteinExistence type="predicted"/>
<reference evidence="1 2" key="1">
    <citation type="journal article" date="2019" name="Commun. Biol.">
        <title>The bagworm genome reveals a unique fibroin gene that provides high tensile strength.</title>
        <authorList>
            <person name="Kono N."/>
            <person name="Nakamura H."/>
            <person name="Ohtoshi R."/>
            <person name="Tomita M."/>
            <person name="Numata K."/>
            <person name="Arakawa K."/>
        </authorList>
    </citation>
    <scope>NUCLEOTIDE SEQUENCE [LARGE SCALE GENOMIC DNA]</scope>
</reference>
<gene>
    <name evidence="1" type="ORF">EVAR_84301_1</name>
</gene>